<protein>
    <submittedName>
        <fullName evidence="2">Uncharacterized protein</fullName>
    </submittedName>
</protein>
<proteinExistence type="predicted"/>
<feature type="region of interest" description="Disordered" evidence="1">
    <location>
        <begin position="47"/>
        <end position="80"/>
    </location>
</feature>
<accession>A0AA36NCT2</accession>
<organism evidence="2 3">
    <name type="scientific">Effrenium voratum</name>
    <dbReference type="NCBI Taxonomy" id="2562239"/>
    <lineage>
        <taxon>Eukaryota</taxon>
        <taxon>Sar</taxon>
        <taxon>Alveolata</taxon>
        <taxon>Dinophyceae</taxon>
        <taxon>Suessiales</taxon>
        <taxon>Symbiodiniaceae</taxon>
        <taxon>Effrenium</taxon>
    </lineage>
</organism>
<dbReference type="AlphaFoldDB" id="A0AA36NCT2"/>
<keyword evidence="3" id="KW-1185">Reference proteome</keyword>
<sequence length="172" mass="18367">MDPALQQSLVGFRQELQQLFAAQKRHDATRQQLKDLYVRLLCGKSGTGREEASAPEKEKVGIAGVGRNETSPNSKGARAQAHALSLQPLGGDQAVRRMAAEHLKLEVGSKNSIQDLWADEISESVARVSVLLAGAGAECRQITLEKPKGALRRAGESGVGSVRASVVGSEVW</sequence>
<dbReference type="Proteomes" id="UP001178507">
    <property type="component" value="Unassembled WGS sequence"/>
</dbReference>
<feature type="compositionally biased region" description="Basic and acidic residues" evidence="1">
    <location>
        <begin position="47"/>
        <end position="60"/>
    </location>
</feature>
<evidence type="ECO:0000313" key="2">
    <source>
        <dbReference type="EMBL" id="CAJ1401359.1"/>
    </source>
</evidence>
<name>A0AA36NCT2_9DINO</name>
<evidence type="ECO:0000256" key="1">
    <source>
        <dbReference type="SAM" id="MobiDB-lite"/>
    </source>
</evidence>
<reference evidence="2" key="1">
    <citation type="submission" date="2023-08" db="EMBL/GenBank/DDBJ databases">
        <authorList>
            <person name="Chen Y."/>
            <person name="Shah S."/>
            <person name="Dougan E. K."/>
            <person name="Thang M."/>
            <person name="Chan C."/>
        </authorList>
    </citation>
    <scope>NUCLEOTIDE SEQUENCE</scope>
</reference>
<dbReference type="EMBL" id="CAUJNA010003411">
    <property type="protein sequence ID" value="CAJ1401359.1"/>
    <property type="molecule type" value="Genomic_DNA"/>
</dbReference>
<evidence type="ECO:0000313" key="3">
    <source>
        <dbReference type="Proteomes" id="UP001178507"/>
    </source>
</evidence>
<comment type="caution">
    <text evidence="2">The sequence shown here is derived from an EMBL/GenBank/DDBJ whole genome shotgun (WGS) entry which is preliminary data.</text>
</comment>
<gene>
    <name evidence="2" type="ORF">EVOR1521_LOCUS24526</name>
</gene>